<gene>
    <name evidence="1" type="ORF">SAMN02745126_01605</name>
</gene>
<organism evidence="1 2">
    <name type="scientific">Enhydrobacter aerosaccus</name>
    <dbReference type="NCBI Taxonomy" id="225324"/>
    <lineage>
        <taxon>Bacteria</taxon>
        <taxon>Pseudomonadati</taxon>
        <taxon>Pseudomonadota</taxon>
        <taxon>Alphaproteobacteria</taxon>
        <taxon>Hyphomicrobiales</taxon>
        <taxon>Enhydrobacter</taxon>
    </lineage>
</organism>
<sequence>MLSTFIENTAVRTIHVPITLKKRATAEEIQADLQERIDRLVARDPRFVGCLAPTPRRVSPKSESAPNWIVDGFPGLASGCFMALVKLVDQARLEYELID</sequence>
<evidence type="ECO:0000313" key="1">
    <source>
        <dbReference type="EMBL" id="SJZ55565.1"/>
    </source>
</evidence>
<name>A0A1T4LLJ2_9HYPH</name>
<dbReference type="EMBL" id="FUWJ01000001">
    <property type="protein sequence ID" value="SJZ55565.1"/>
    <property type="molecule type" value="Genomic_DNA"/>
</dbReference>
<keyword evidence="2" id="KW-1185">Reference proteome</keyword>
<reference evidence="2" key="1">
    <citation type="submission" date="2017-02" db="EMBL/GenBank/DDBJ databases">
        <authorList>
            <person name="Varghese N."/>
            <person name="Submissions S."/>
        </authorList>
    </citation>
    <scope>NUCLEOTIDE SEQUENCE [LARGE SCALE GENOMIC DNA]</scope>
    <source>
        <strain evidence="2">ATCC 27094</strain>
    </source>
</reference>
<dbReference type="AlphaFoldDB" id="A0A1T4LLJ2"/>
<dbReference type="RefSeq" id="WP_085933217.1">
    <property type="nucleotide sequence ID" value="NZ_FUWJ01000001.1"/>
</dbReference>
<evidence type="ECO:0000313" key="2">
    <source>
        <dbReference type="Proteomes" id="UP000190092"/>
    </source>
</evidence>
<dbReference type="Proteomes" id="UP000190092">
    <property type="component" value="Unassembled WGS sequence"/>
</dbReference>
<accession>A0A1T4LLJ2</accession>
<proteinExistence type="predicted"/>
<protein>
    <submittedName>
        <fullName evidence="1">Uncharacterized protein</fullName>
    </submittedName>
</protein>